<organism evidence="1 2">
    <name type="scientific">Parasphingopyxis lamellibrachiae</name>
    <dbReference type="NCBI Taxonomy" id="680125"/>
    <lineage>
        <taxon>Bacteria</taxon>
        <taxon>Pseudomonadati</taxon>
        <taxon>Pseudomonadota</taxon>
        <taxon>Alphaproteobacteria</taxon>
        <taxon>Sphingomonadales</taxon>
        <taxon>Sphingomonadaceae</taxon>
        <taxon>Parasphingopyxis</taxon>
    </lineage>
</organism>
<dbReference type="RefSeq" id="WP_116236655.1">
    <property type="nucleotide sequence ID" value="NZ_QRDP01000004.1"/>
</dbReference>
<evidence type="ECO:0000313" key="2">
    <source>
        <dbReference type="Proteomes" id="UP000256310"/>
    </source>
</evidence>
<accession>A0A3D9FJV2</accession>
<dbReference type="EMBL" id="QRDP01000004">
    <property type="protein sequence ID" value="RED17371.1"/>
    <property type="molecule type" value="Genomic_DNA"/>
</dbReference>
<dbReference type="Proteomes" id="UP000256310">
    <property type="component" value="Unassembled WGS sequence"/>
</dbReference>
<dbReference type="OrthoDB" id="333076at2"/>
<comment type="caution">
    <text evidence="1">The sequence shown here is derived from an EMBL/GenBank/DDBJ whole genome shotgun (WGS) entry which is preliminary data.</text>
</comment>
<dbReference type="SUPFAM" id="SSF159245">
    <property type="entry name" value="AttH-like"/>
    <property type="match status" value="1"/>
</dbReference>
<sequence>MLTKGDDFPLHQTPEPMAYSGSDRNFYDRYFFNGYSADGSLFFAAAMGIYPQLDIIDASFCLLIDGVQHNIRASRRMGSERLDLEVGPVRIEIVEALQKLRLVVSGNESPVTADITFSARHAPIEEPRFIRRNGPRMFMDYTRMTQSGSWSGTIGCDGVDHRLTNDRHLGTRDRSWGIRPIGAPEPQPPPSGTLPQFYWLWAPLNFPDHATFFHSNDDADGNGWNRRAVVDALAGSPADYDDTAYEVRYKPGTRRVESLQVELAPDGSAQLLVEPTGTDFHMSGLGYTHPVWGHGMDHGDSETAYDSIKAAAAEPRDTLHWHIQAFVRATLTLNGMQHHGHGILEQLLIGPHAPSGFTELLDPAS</sequence>
<keyword evidence="2" id="KW-1185">Reference proteome</keyword>
<gene>
    <name evidence="1" type="ORF">DFR46_2418</name>
</gene>
<reference evidence="1 2" key="1">
    <citation type="submission" date="2018-07" db="EMBL/GenBank/DDBJ databases">
        <title>Genomic Encyclopedia of Type Strains, Phase IV (KMG-IV): sequencing the most valuable type-strain genomes for metagenomic binning, comparative biology and taxonomic classification.</title>
        <authorList>
            <person name="Goeker M."/>
        </authorList>
    </citation>
    <scope>NUCLEOTIDE SEQUENCE [LARGE SCALE GENOMIC DNA]</scope>
    <source>
        <strain evidence="1 2">DSM 26725</strain>
    </source>
</reference>
<proteinExistence type="predicted"/>
<name>A0A3D9FJV2_9SPHN</name>
<dbReference type="AlphaFoldDB" id="A0A3D9FJV2"/>
<evidence type="ECO:0000313" key="1">
    <source>
        <dbReference type="EMBL" id="RED17371.1"/>
    </source>
</evidence>
<protein>
    <submittedName>
        <fullName evidence="1">Uncharacterized protein</fullName>
    </submittedName>
</protein>